<proteinExistence type="predicted"/>
<keyword evidence="2" id="KW-1185">Reference proteome</keyword>
<reference evidence="1 2" key="1">
    <citation type="submission" date="2019-05" db="EMBL/GenBank/DDBJ databases">
        <title>Another draft genome of Portunus trituberculatus and its Hox gene families provides insights of decapod evolution.</title>
        <authorList>
            <person name="Jeong J.-H."/>
            <person name="Song I."/>
            <person name="Kim S."/>
            <person name="Choi T."/>
            <person name="Kim D."/>
            <person name="Ryu S."/>
            <person name="Kim W."/>
        </authorList>
    </citation>
    <scope>NUCLEOTIDE SEQUENCE [LARGE SCALE GENOMIC DNA]</scope>
    <source>
        <tissue evidence="1">Muscle</tissue>
    </source>
</reference>
<gene>
    <name evidence="1" type="ORF">E2C01_016693</name>
</gene>
<evidence type="ECO:0000313" key="1">
    <source>
        <dbReference type="EMBL" id="MPC23633.1"/>
    </source>
</evidence>
<protein>
    <submittedName>
        <fullName evidence="1">Uncharacterized protein</fullName>
    </submittedName>
</protein>
<dbReference type="Gene3D" id="1.20.58.60">
    <property type="match status" value="1"/>
</dbReference>
<evidence type="ECO:0000313" key="2">
    <source>
        <dbReference type="Proteomes" id="UP000324222"/>
    </source>
</evidence>
<dbReference type="Proteomes" id="UP000324222">
    <property type="component" value="Unassembled WGS sequence"/>
</dbReference>
<comment type="caution">
    <text evidence="1">The sequence shown here is derived from an EMBL/GenBank/DDBJ whole genome shotgun (WGS) entry which is preliminary data.</text>
</comment>
<dbReference type="AlphaFoldDB" id="A0A5B7DRN1"/>
<dbReference type="SUPFAM" id="SSF46966">
    <property type="entry name" value="Spectrin repeat"/>
    <property type="match status" value="1"/>
</dbReference>
<sequence>MSVCYAKEPFHPLCYNEKRNSRVTAFQVSLVQATAVAFRTLVGERCNDREEARRSWGPADKEEGNRDFWASIQEPYNYIMGSNLIPDSYQVGETAEAPSSGEFELCWDSGDVSPPYVWSFSEFLDQYNELYEWLIQVQLKLYSHSNPPDKAARMAQQEELRRRTYRRKLFVEQGERVAQRYPGSSEEISWRVNYLNNKWDQLESNLTPAKGRNQEVEVELDLAHEEGILRRWLSDMEDQIQPLTCRLPRGSSLLTLQDRYKDNQFLAVRVAFLSPFSEFPEDEV</sequence>
<dbReference type="EMBL" id="VSRR010001233">
    <property type="protein sequence ID" value="MPC23633.1"/>
    <property type="molecule type" value="Genomic_DNA"/>
</dbReference>
<organism evidence="1 2">
    <name type="scientific">Portunus trituberculatus</name>
    <name type="common">Swimming crab</name>
    <name type="synonym">Neptunus trituberculatus</name>
    <dbReference type="NCBI Taxonomy" id="210409"/>
    <lineage>
        <taxon>Eukaryota</taxon>
        <taxon>Metazoa</taxon>
        <taxon>Ecdysozoa</taxon>
        <taxon>Arthropoda</taxon>
        <taxon>Crustacea</taxon>
        <taxon>Multicrustacea</taxon>
        <taxon>Malacostraca</taxon>
        <taxon>Eumalacostraca</taxon>
        <taxon>Eucarida</taxon>
        <taxon>Decapoda</taxon>
        <taxon>Pleocyemata</taxon>
        <taxon>Brachyura</taxon>
        <taxon>Eubrachyura</taxon>
        <taxon>Portunoidea</taxon>
        <taxon>Portunidae</taxon>
        <taxon>Portuninae</taxon>
        <taxon>Portunus</taxon>
    </lineage>
</organism>
<name>A0A5B7DRN1_PORTR</name>
<accession>A0A5B7DRN1</accession>